<dbReference type="InterPro" id="IPR001602">
    <property type="entry name" value="UPF0047_YjbQ-like"/>
</dbReference>
<dbReference type="AlphaFoldDB" id="A0A923LU85"/>
<name>A0A923LU85_9FIRM</name>
<proteinExistence type="inferred from homology"/>
<evidence type="ECO:0000313" key="2">
    <source>
        <dbReference type="EMBL" id="MBC5724773.1"/>
    </source>
</evidence>
<reference evidence="2" key="1">
    <citation type="submission" date="2020-08" db="EMBL/GenBank/DDBJ databases">
        <title>Genome public.</title>
        <authorList>
            <person name="Liu C."/>
            <person name="Sun Q."/>
        </authorList>
    </citation>
    <scope>NUCLEOTIDE SEQUENCE</scope>
    <source>
        <strain evidence="2">NSJ-28</strain>
    </source>
</reference>
<accession>A0A923LU85</accession>
<organism evidence="2 3">
    <name type="scientific">Agathobaculum faecis</name>
    <dbReference type="NCBI Taxonomy" id="2763013"/>
    <lineage>
        <taxon>Bacteria</taxon>
        <taxon>Bacillati</taxon>
        <taxon>Bacillota</taxon>
        <taxon>Clostridia</taxon>
        <taxon>Eubacteriales</taxon>
        <taxon>Butyricicoccaceae</taxon>
        <taxon>Agathobaculum</taxon>
    </lineage>
</organism>
<keyword evidence="3" id="KW-1185">Reference proteome</keyword>
<dbReference type="PIRSF" id="PIRSF004681">
    <property type="entry name" value="UCP004681"/>
    <property type="match status" value="1"/>
</dbReference>
<evidence type="ECO:0000256" key="1">
    <source>
        <dbReference type="ARBA" id="ARBA00005534"/>
    </source>
</evidence>
<dbReference type="SUPFAM" id="SSF111038">
    <property type="entry name" value="YjbQ-like"/>
    <property type="match status" value="1"/>
</dbReference>
<protein>
    <submittedName>
        <fullName evidence="2">YjbQ family protein</fullName>
    </submittedName>
</protein>
<dbReference type="PANTHER" id="PTHR30615">
    <property type="entry name" value="UNCHARACTERIZED PROTEIN YJBQ-RELATED"/>
    <property type="match status" value="1"/>
</dbReference>
<dbReference type="EMBL" id="JACOPL010000003">
    <property type="protein sequence ID" value="MBC5724773.1"/>
    <property type="molecule type" value="Genomic_DNA"/>
</dbReference>
<dbReference type="Pfam" id="PF01894">
    <property type="entry name" value="YjbQ"/>
    <property type="match status" value="1"/>
</dbReference>
<comment type="caution">
    <text evidence="2">The sequence shown here is derived from an EMBL/GenBank/DDBJ whole genome shotgun (WGS) entry which is preliminary data.</text>
</comment>
<gene>
    <name evidence="2" type="ORF">H8S45_04770</name>
</gene>
<dbReference type="PANTHER" id="PTHR30615:SF8">
    <property type="entry name" value="UPF0047 PROTEIN C4A8.02C"/>
    <property type="match status" value="1"/>
</dbReference>
<dbReference type="RefSeq" id="WP_054327738.1">
    <property type="nucleotide sequence ID" value="NZ_JACOPL010000003.1"/>
</dbReference>
<dbReference type="PROSITE" id="PS01314">
    <property type="entry name" value="UPF0047"/>
    <property type="match status" value="1"/>
</dbReference>
<dbReference type="Gene3D" id="2.60.120.460">
    <property type="entry name" value="YjbQ-like"/>
    <property type="match status" value="1"/>
</dbReference>
<sequence length="136" mass="14951">MKTKEYTLHTEREGLYDVTAQVREAVRESGVQSGAAVIYCPHTTAGITINENADPDVRHDLLLGLREAFPDRRAFRHAEGNSAAHLKSSCVGTSQLVLVEDGCLLLGTWQGVYFCEFDGPRTRRFQVKVLGDSAVG</sequence>
<comment type="similarity">
    <text evidence="1">Belongs to the UPF0047 family.</text>
</comment>
<dbReference type="NCBIfam" id="TIGR00149">
    <property type="entry name" value="TIGR00149_YjbQ"/>
    <property type="match status" value="1"/>
</dbReference>
<dbReference type="InterPro" id="IPR035917">
    <property type="entry name" value="YjbQ-like_sf"/>
</dbReference>
<dbReference type="Proteomes" id="UP000606499">
    <property type="component" value="Unassembled WGS sequence"/>
</dbReference>
<evidence type="ECO:0000313" key="3">
    <source>
        <dbReference type="Proteomes" id="UP000606499"/>
    </source>
</evidence>